<dbReference type="InterPro" id="IPR036388">
    <property type="entry name" value="WH-like_DNA-bd_sf"/>
</dbReference>
<comment type="caution">
    <text evidence="5">The sequence shown here is derived from an EMBL/GenBank/DDBJ whole genome shotgun (WGS) entry which is preliminary data.</text>
</comment>
<dbReference type="SUPFAM" id="SSF54909">
    <property type="entry name" value="Dimeric alpha+beta barrel"/>
    <property type="match status" value="1"/>
</dbReference>
<dbReference type="PANTHER" id="PTHR30154">
    <property type="entry name" value="LEUCINE-RESPONSIVE REGULATORY PROTEIN"/>
    <property type="match status" value="1"/>
</dbReference>
<dbReference type="AlphaFoldDB" id="A0A086Y6B2"/>
<feature type="domain" description="HTH asnC-type" evidence="4">
    <location>
        <begin position="1"/>
        <end position="62"/>
    </location>
</feature>
<proteinExistence type="predicted"/>
<dbReference type="GO" id="GO:0043200">
    <property type="term" value="P:response to amino acid"/>
    <property type="evidence" value="ECO:0007669"/>
    <property type="project" value="TreeGrafter"/>
</dbReference>
<dbReference type="PANTHER" id="PTHR30154:SF34">
    <property type="entry name" value="TRANSCRIPTIONAL REGULATOR AZLB"/>
    <property type="match status" value="1"/>
</dbReference>
<dbReference type="InterPro" id="IPR036390">
    <property type="entry name" value="WH_DNA-bd_sf"/>
</dbReference>
<dbReference type="SUPFAM" id="SSF46785">
    <property type="entry name" value="Winged helix' DNA-binding domain"/>
    <property type="match status" value="1"/>
</dbReference>
<evidence type="ECO:0000256" key="1">
    <source>
        <dbReference type="ARBA" id="ARBA00023015"/>
    </source>
</evidence>
<dbReference type="GO" id="GO:0005829">
    <property type="term" value="C:cytosol"/>
    <property type="evidence" value="ECO:0007669"/>
    <property type="project" value="TreeGrafter"/>
</dbReference>
<gene>
    <name evidence="5" type="ORF">CG50_09305</name>
</gene>
<sequence>MDDFDRRILAIVQRDCTRKAETIAEDVGLSASAVQRRLRALRLSGAIRAEVAVVDPAAVGQAMTFIAGLEIERENYDVLERLRIWAAGHDRIQQLYYVTGAVDMVAVILARDVADYDDFTARLMHENPLIRRITTNVVLRPLKTGVYVPPEAE</sequence>
<dbReference type="Gene3D" id="1.10.10.10">
    <property type="entry name" value="Winged helix-like DNA-binding domain superfamily/Winged helix DNA-binding domain"/>
    <property type="match status" value="1"/>
</dbReference>
<dbReference type="eggNOG" id="COG1522">
    <property type="taxonomic scope" value="Bacteria"/>
</dbReference>
<evidence type="ECO:0000256" key="2">
    <source>
        <dbReference type="ARBA" id="ARBA00023125"/>
    </source>
</evidence>
<dbReference type="Proteomes" id="UP000028824">
    <property type="component" value="Unassembled WGS sequence"/>
</dbReference>
<dbReference type="STRING" id="1105367.CG50_09305"/>
<dbReference type="Pfam" id="PF01037">
    <property type="entry name" value="AsnC_trans_reg"/>
    <property type="match status" value="1"/>
</dbReference>
<reference evidence="5 6" key="1">
    <citation type="submission" date="2014-03" db="EMBL/GenBank/DDBJ databases">
        <title>Genome of Paenirhodobacter enshiensis DW2-9.</title>
        <authorList>
            <person name="Wang D."/>
            <person name="Wang G."/>
        </authorList>
    </citation>
    <scope>NUCLEOTIDE SEQUENCE [LARGE SCALE GENOMIC DNA]</scope>
    <source>
        <strain evidence="5 6">DW2-9</strain>
    </source>
</reference>
<keyword evidence="1" id="KW-0805">Transcription regulation</keyword>
<evidence type="ECO:0000313" key="6">
    <source>
        <dbReference type="Proteomes" id="UP000028824"/>
    </source>
</evidence>
<dbReference type="EMBL" id="JFZB01000003">
    <property type="protein sequence ID" value="KFI29812.1"/>
    <property type="molecule type" value="Genomic_DNA"/>
</dbReference>
<protein>
    <submittedName>
        <fullName evidence="5">AsnC family transcriptional regulator</fullName>
    </submittedName>
</protein>
<dbReference type="InterPro" id="IPR019887">
    <property type="entry name" value="Tscrpt_reg_AsnC/Lrp_C"/>
</dbReference>
<name>A0A086Y6B2_9RHOB</name>
<dbReference type="SMART" id="SM00344">
    <property type="entry name" value="HTH_ASNC"/>
    <property type="match status" value="1"/>
</dbReference>
<evidence type="ECO:0000313" key="5">
    <source>
        <dbReference type="EMBL" id="KFI29812.1"/>
    </source>
</evidence>
<keyword evidence="2" id="KW-0238">DNA-binding</keyword>
<keyword evidence="6" id="KW-1185">Reference proteome</keyword>
<dbReference type="Gene3D" id="3.30.70.920">
    <property type="match status" value="1"/>
</dbReference>
<accession>A0A086Y6B2</accession>
<keyword evidence="3" id="KW-0804">Transcription</keyword>
<dbReference type="PRINTS" id="PR00033">
    <property type="entry name" value="HTHASNC"/>
</dbReference>
<dbReference type="InterPro" id="IPR019888">
    <property type="entry name" value="Tscrpt_reg_AsnC-like"/>
</dbReference>
<dbReference type="GO" id="GO:0043565">
    <property type="term" value="F:sequence-specific DNA binding"/>
    <property type="evidence" value="ECO:0007669"/>
    <property type="project" value="InterPro"/>
</dbReference>
<dbReference type="RefSeq" id="WP_036635002.1">
    <property type="nucleotide sequence ID" value="NZ_JAYRGJ010000003.1"/>
</dbReference>
<dbReference type="InterPro" id="IPR000485">
    <property type="entry name" value="AsnC-type_HTH_dom"/>
</dbReference>
<dbReference type="PROSITE" id="PS50956">
    <property type="entry name" value="HTH_ASNC_2"/>
    <property type="match status" value="1"/>
</dbReference>
<organism evidence="5 6">
    <name type="scientific">Paenirhodobacter enshiensis</name>
    <dbReference type="NCBI Taxonomy" id="1105367"/>
    <lineage>
        <taxon>Bacteria</taxon>
        <taxon>Pseudomonadati</taxon>
        <taxon>Pseudomonadota</taxon>
        <taxon>Alphaproteobacteria</taxon>
        <taxon>Rhodobacterales</taxon>
        <taxon>Rhodobacter group</taxon>
        <taxon>Paenirhodobacter</taxon>
    </lineage>
</organism>
<evidence type="ECO:0000256" key="3">
    <source>
        <dbReference type="ARBA" id="ARBA00023163"/>
    </source>
</evidence>
<evidence type="ECO:0000259" key="4">
    <source>
        <dbReference type="PROSITE" id="PS50956"/>
    </source>
</evidence>
<dbReference type="Pfam" id="PF13404">
    <property type="entry name" value="HTH_AsnC-type"/>
    <property type="match status" value="1"/>
</dbReference>
<dbReference type="InterPro" id="IPR011008">
    <property type="entry name" value="Dimeric_a/b-barrel"/>
</dbReference>